<dbReference type="EMBL" id="JBHTOP010000005">
    <property type="protein sequence ID" value="MFD1671146.1"/>
    <property type="molecule type" value="Genomic_DNA"/>
</dbReference>
<evidence type="ECO:0000313" key="5">
    <source>
        <dbReference type="Proteomes" id="UP001597267"/>
    </source>
</evidence>
<dbReference type="Proteomes" id="UP001597267">
    <property type="component" value="Unassembled WGS sequence"/>
</dbReference>
<dbReference type="CDD" id="cd04458">
    <property type="entry name" value="CSP_CDS"/>
    <property type="match status" value="1"/>
</dbReference>
<name>A0ABW4J436_9LACO</name>
<reference evidence="5" key="1">
    <citation type="journal article" date="2019" name="Int. J. Syst. Evol. Microbiol.">
        <title>The Global Catalogue of Microorganisms (GCM) 10K type strain sequencing project: providing services to taxonomists for standard genome sequencing and annotation.</title>
        <authorList>
            <consortium name="The Broad Institute Genomics Platform"/>
            <consortium name="The Broad Institute Genome Sequencing Center for Infectious Disease"/>
            <person name="Wu L."/>
            <person name="Ma J."/>
        </authorList>
    </citation>
    <scope>NUCLEOTIDE SEQUENCE [LARGE SCALE GENOMIC DNA]</scope>
    <source>
        <strain evidence="5">CCM 8896</strain>
    </source>
</reference>
<dbReference type="PRINTS" id="PR00050">
    <property type="entry name" value="COLDSHOCK"/>
</dbReference>
<dbReference type="Gene3D" id="2.40.50.140">
    <property type="entry name" value="Nucleic acid-binding proteins"/>
    <property type="match status" value="1"/>
</dbReference>
<dbReference type="InterPro" id="IPR012156">
    <property type="entry name" value="Cold_shock_CspA"/>
</dbReference>
<gene>
    <name evidence="4" type="ORF">ACFQ5M_03435</name>
</gene>
<organism evidence="4 5">
    <name type="scientific">Agrilactobacillus yilanensis</name>
    <dbReference type="NCBI Taxonomy" id="2485997"/>
    <lineage>
        <taxon>Bacteria</taxon>
        <taxon>Bacillati</taxon>
        <taxon>Bacillota</taxon>
        <taxon>Bacilli</taxon>
        <taxon>Lactobacillales</taxon>
        <taxon>Lactobacillaceae</taxon>
        <taxon>Agrilactobacillus</taxon>
    </lineage>
</organism>
<dbReference type="RefSeq" id="WP_125714214.1">
    <property type="nucleotide sequence ID" value="NZ_JBHTOP010000005.1"/>
</dbReference>
<dbReference type="InterPro" id="IPR011129">
    <property type="entry name" value="CSD"/>
</dbReference>
<dbReference type="PROSITE" id="PS51857">
    <property type="entry name" value="CSD_2"/>
    <property type="match status" value="1"/>
</dbReference>
<dbReference type="Pfam" id="PF00313">
    <property type="entry name" value="CSD"/>
    <property type="match status" value="1"/>
</dbReference>
<dbReference type="PIRSF" id="PIRSF002599">
    <property type="entry name" value="Cold_shock_A"/>
    <property type="match status" value="1"/>
</dbReference>
<dbReference type="PANTHER" id="PTHR11544">
    <property type="entry name" value="COLD SHOCK DOMAIN CONTAINING PROTEINS"/>
    <property type="match status" value="1"/>
</dbReference>
<dbReference type="InterPro" id="IPR050181">
    <property type="entry name" value="Cold_shock_domain"/>
</dbReference>
<comment type="caution">
    <text evidence="4">The sequence shown here is derived from an EMBL/GenBank/DDBJ whole genome shotgun (WGS) entry which is preliminary data.</text>
</comment>
<dbReference type="InterPro" id="IPR012340">
    <property type="entry name" value="NA-bd_OB-fold"/>
</dbReference>
<keyword evidence="5" id="KW-1185">Reference proteome</keyword>
<evidence type="ECO:0000256" key="1">
    <source>
        <dbReference type="ARBA" id="ARBA00004496"/>
    </source>
</evidence>
<dbReference type="SUPFAM" id="SSF50249">
    <property type="entry name" value="Nucleic acid-binding proteins"/>
    <property type="match status" value="1"/>
</dbReference>
<evidence type="ECO:0000313" key="4">
    <source>
        <dbReference type="EMBL" id="MFD1671146.1"/>
    </source>
</evidence>
<comment type="subcellular location">
    <subcellularLocation>
        <location evidence="1">Cytoplasm</location>
    </subcellularLocation>
</comment>
<feature type="domain" description="CSD" evidence="3">
    <location>
        <begin position="1"/>
        <end position="64"/>
    </location>
</feature>
<evidence type="ECO:0000259" key="3">
    <source>
        <dbReference type="PROSITE" id="PS51857"/>
    </source>
</evidence>
<dbReference type="InterPro" id="IPR002059">
    <property type="entry name" value="CSP_DNA-bd"/>
</dbReference>
<proteinExistence type="predicted"/>
<evidence type="ECO:0000256" key="2">
    <source>
        <dbReference type="ARBA" id="ARBA00022490"/>
    </source>
</evidence>
<protein>
    <submittedName>
        <fullName evidence="4">Cold-shock protein</fullName>
    </submittedName>
</protein>
<keyword evidence="2" id="KW-0963">Cytoplasm</keyword>
<accession>A0ABW4J436</accession>
<sequence>MIGTVKSFDQQKGFGFIQTADEGDIFVHFAAIMTPGYKTLNVGDQVNFVIAEGSRGPQAAQVQLVKDEAPTELDDDVQA</sequence>
<dbReference type="SMART" id="SM00357">
    <property type="entry name" value="CSP"/>
    <property type="match status" value="1"/>
</dbReference>